<evidence type="ECO:0000313" key="2">
    <source>
        <dbReference type="EMBL" id="AXC16439.1"/>
    </source>
</evidence>
<dbReference type="InterPro" id="IPR014147">
    <property type="entry name" value="T4SS_TrbJ"/>
</dbReference>
<dbReference type="AlphaFoldDB" id="A0A2Z5GBT3"/>
<protein>
    <submittedName>
        <fullName evidence="2">Conjugative transfer protein TrbJ</fullName>
    </submittedName>
</protein>
<geneLocation type="plasmid" evidence="3">
    <name>pacpol3</name>
</geneLocation>
<dbReference type="KEGG" id="abas:ACPOL_7249"/>
<evidence type="ECO:0000313" key="3">
    <source>
        <dbReference type="Proteomes" id="UP000253606"/>
    </source>
</evidence>
<evidence type="ECO:0000256" key="1">
    <source>
        <dbReference type="SAM" id="SignalP"/>
    </source>
</evidence>
<accession>A0A2Z5GBT3</accession>
<dbReference type="Proteomes" id="UP000253606">
    <property type="component" value="Plasmid pACPOL3"/>
</dbReference>
<gene>
    <name evidence="2" type="ORF">ACPOL_7249</name>
</gene>
<proteinExistence type="predicted"/>
<dbReference type="NCBIfam" id="TIGR02780">
    <property type="entry name" value="TrbJ_Ti"/>
    <property type="match status" value="1"/>
</dbReference>
<name>A0A2Z5GBT3_9BACT</name>
<dbReference type="EMBL" id="CP030844">
    <property type="protein sequence ID" value="AXC16439.1"/>
    <property type="molecule type" value="Genomic_DNA"/>
</dbReference>
<feature type="signal peptide" evidence="1">
    <location>
        <begin position="1"/>
        <end position="31"/>
    </location>
</feature>
<keyword evidence="2" id="KW-0614">Plasmid</keyword>
<sequence>MNCKWLYKATGAFTAGALLGTSAFFPSRAHAAAGLFATEYTQILNYVQLFGQLEKQVTMVENQLKELTNMATQGVTITDQLFGSVVNDISSLRQIVSTGQSLAYTLTNMDAQFKVRFPGYAPSTNYGQSYQQWSQTSLDSILGALKAAGLQNTQFDSEAATLNSLQAQSQSAVGRMQALEVGNEIADNEAQQLLKLRQLMMADIQSKAAFQSAMIQQQATDQANSDAFFAPNQVTSDGVSF</sequence>
<keyword evidence="3" id="KW-1185">Reference proteome</keyword>
<dbReference type="SUPFAM" id="SSF101082">
    <property type="entry name" value="Typo IV secretion system protein TraC"/>
    <property type="match status" value="1"/>
</dbReference>
<keyword evidence="1" id="KW-0732">Signal</keyword>
<feature type="chain" id="PRO_5016310258" evidence="1">
    <location>
        <begin position="32"/>
        <end position="241"/>
    </location>
</feature>
<dbReference type="OrthoDB" id="3078729at2"/>
<organism evidence="2 3">
    <name type="scientific">Acidisarcina polymorpha</name>
    <dbReference type="NCBI Taxonomy" id="2211140"/>
    <lineage>
        <taxon>Bacteria</taxon>
        <taxon>Pseudomonadati</taxon>
        <taxon>Acidobacteriota</taxon>
        <taxon>Terriglobia</taxon>
        <taxon>Terriglobales</taxon>
        <taxon>Acidobacteriaceae</taxon>
        <taxon>Acidisarcina</taxon>
    </lineage>
</organism>
<dbReference type="RefSeq" id="WP_114211573.1">
    <property type="nucleotide sequence ID" value="NZ_CP030844.1"/>
</dbReference>
<reference evidence="2 3" key="1">
    <citation type="journal article" date="2018" name="Front. Microbiol.">
        <title>Hydrolytic Capabilities as a Key to Environmental Success: Chitinolytic and Cellulolytic Acidobacteria From Acidic Sub-arctic Soils and Boreal Peatlands.</title>
        <authorList>
            <person name="Belova S.E."/>
            <person name="Ravin N.V."/>
            <person name="Pankratov T.A."/>
            <person name="Rakitin A.L."/>
            <person name="Ivanova A.A."/>
            <person name="Beletsky A.V."/>
            <person name="Mardanov A.V."/>
            <person name="Sinninghe Damste J.S."/>
            <person name="Dedysh S.N."/>
        </authorList>
    </citation>
    <scope>NUCLEOTIDE SEQUENCE [LARGE SCALE GENOMIC DNA]</scope>
    <source>
        <strain evidence="2 3">SBC82</strain>
        <plasmid evidence="3">pacpol3</plasmid>
    </source>
</reference>